<feature type="region of interest" description="Disordered" evidence="2">
    <location>
        <begin position="233"/>
        <end position="276"/>
    </location>
</feature>
<accession>G0V253</accession>
<reference evidence="3" key="1">
    <citation type="journal article" date="2012" name="Proc. Natl. Acad. Sci. U.S.A.">
        <title>Antigenic diversity is generated by distinct evolutionary mechanisms in African trypanosome species.</title>
        <authorList>
            <person name="Jackson A.P."/>
            <person name="Berry A."/>
            <person name="Aslett M."/>
            <person name="Allison H.C."/>
            <person name="Burton P."/>
            <person name="Vavrova-Anderson J."/>
            <person name="Brown R."/>
            <person name="Browne H."/>
            <person name="Corton N."/>
            <person name="Hauser H."/>
            <person name="Gamble J."/>
            <person name="Gilderthorp R."/>
            <person name="Marcello L."/>
            <person name="McQuillan J."/>
            <person name="Otto T.D."/>
            <person name="Quail M.A."/>
            <person name="Sanders M.J."/>
            <person name="van Tonder A."/>
            <person name="Ginger M.L."/>
            <person name="Field M.C."/>
            <person name="Barry J.D."/>
            <person name="Hertz-Fowler C."/>
            <person name="Berriman M."/>
        </authorList>
    </citation>
    <scope>NUCLEOTIDE SEQUENCE</scope>
    <source>
        <strain evidence="3">IL3000</strain>
    </source>
</reference>
<evidence type="ECO:0000256" key="2">
    <source>
        <dbReference type="SAM" id="MobiDB-lite"/>
    </source>
</evidence>
<name>G0V253_TRYCI</name>
<feature type="compositionally biased region" description="Basic and acidic residues" evidence="2">
    <location>
        <begin position="237"/>
        <end position="246"/>
    </location>
</feature>
<keyword evidence="1" id="KW-0175">Coiled coil</keyword>
<organism evidence="3">
    <name type="scientific">Trypanosoma congolense (strain IL3000)</name>
    <dbReference type="NCBI Taxonomy" id="1068625"/>
    <lineage>
        <taxon>Eukaryota</taxon>
        <taxon>Discoba</taxon>
        <taxon>Euglenozoa</taxon>
        <taxon>Kinetoplastea</taxon>
        <taxon>Metakinetoplastina</taxon>
        <taxon>Trypanosomatida</taxon>
        <taxon>Trypanosomatidae</taxon>
        <taxon>Trypanosoma</taxon>
        <taxon>Nannomonas</taxon>
    </lineage>
</organism>
<proteinExistence type="predicted"/>
<dbReference type="AlphaFoldDB" id="G0V253"/>
<evidence type="ECO:0000256" key="1">
    <source>
        <dbReference type="SAM" id="Coils"/>
    </source>
</evidence>
<feature type="compositionally biased region" description="Polar residues" evidence="2">
    <location>
        <begin position="247"/>
        <end position="269"/>
    </location>
</feature>
<protein>
    <submittedName>
        <fullName evidence="3">Uncharacterized protein TCIL3000_11_12180</fullName>
    </submittedName>
</protein>
<evidence type="ECO:0000313" key="3">
    <source>
        <dbReference type="EMBL" id="CCC95725.1"/>
    </source>
</evidence>
<gene>
    <name evidence="3" type="ORF">TCIL3000_11_12180</name>
</gene>
<dbReference type="VEuPathDB" id="TriTrypDB:TcIL3000.11.12180"/>
<feature type="coiled-coil region" evidence="1">
    <location>
        <begin position="64"/>
        <end position="138"/>
    </location>
</feature>
<sequence>MDHDTSTTSVTSAMLDAQQKIKSLQEDRELYATLGAKAVANFERHRSELTLLLQKERAIHAASEDRLRRQLQHLLEENEDAQAKLQSLRMEREQHCCDDIQRQRQQCDMREEAQRCEVLELRKTLTAARDDVEVAQKEKYWHEMQLHETLAYQQALYADLQQLRQEFGEPSTSRPRRQSVAKSVREKIFLPCGPADECCPETPASHHIAAIVSTVERQRLYWPRLYYRRRGIPSPFDGRRGSEPRCRSNSSRTSTATHRNSLPGSSRAQRTAAPSIVMTPKATARGSATNSSALPCSGPAVDLSAATTVTSKVDHSVTYSGRNLDAVCRSLLRDVLRMRKEYQECTSALDNPDAETIELSRRMRSLMHDIDRKLKQLRAMRQQKAKVGDKLRMHDMLVEIAQENSYCESVYNDLLELIRS</sequence>
<dbReference type="EMBL" id="HE575324">
    <property type="protein sequence ID" value="CCC95725.1"/>
    <property type="molecule type" value="Genomic_DNA"/>
</dbReference>